<evidence type="ECO:0000313" key="1">
    <source>
        <dbReference type="EMBL" id="MCB5364805.1"/>
    </source>
</evidence>
<dbReference type="Proteomes" id="UP000776983">
    <property type="component" value="Unassembled WGS sequence"/>
</dbReference>
<comment type="caution">
    <text evidence="1">The sequence shown here is derived from an EMBL/GenBank/DDBJ whole genome shotgun (WGS) entry which is preliminary data.</text>
</comment>
<proteinExistence type="predicted"/>
<dbReference type="EMBL" id="JACDXW010000009">
    <property type="protein sequence ID" value="MCB5364805.1"/>
    <property type="molecule type" value="Genomic_DNA"/>
</dbReference>
<organism evidence="1 2">
    <name type="scientific">Mesopusillimonas faecipullorum</name>
    <dbReference type="NCBI Taxonomy" id="2755040"/>
    <lineage>
        <taxon>Bacteria</taxon>
        <taxon>Pseudomonadati</taxon>
        <taxon>Pseudomonadota</taxon>
        <taxon>Betaproteobacteria</taxon>
        <taxon>Burkholderiales</taxon>
        <taxon>Alcaligenaceae</taxon>
        <taxon>Mesopusillimonas</taxon>
    </lineage>
</organism>
<dbReference type="RefSeq" id="WP_226955263.1">
    <property type="nucleotide sequence ID" value="NZ_JACDXW010000009.1"/>
</dbReference>
<sequence length="73" mass="7877">MEQQNATEPFFITEEIGAMMVAAGYEFEPPLIACTGRLRDVLGRMGDTELALQPGEIADQECARRQAACLSGG</sequence>
<protein>
    <submittedName>
        <fullName evidence="1">Uncharacterized protein</fullName>
    </submittedName>
</protein>
<reference evidence="1 2" key="1">
    <citation type="submission" date="2020-07" db="EMBL/GenBank/DDBJ databases">
        <title>Pusillimonas sp. nov., isolated from poultry manure in Taiwan.</title>
        <authorList>
            <person name="Lin S.-Y."/>
            <person name="Tang Y.-S."/>
            <person name="Young C.-C."/>
        </authorList>
    </citation>
    <scope>NUCLEOTIDE SEQUENCE [LARGE SCALE GENOMIC DNA]</scope>
    <source>
        <strain evidence="1 2">CC-YST705</strain>
    </source>
</reference>
<evidence type="ECO:0000313" key="2">
    <source>
        <dbReference type="Proteomes" id="UP000776983"/>
    </source>
</evidence>
<name>A0ABS8CFI6_9BURK</name>
<keyword evidence="2" id="KW-1185">Reference proteome</keyword>
<accession>A0ABS8CFI6</accession>
<gene>
    <name evidence="1" type="ORF">H0484_13730</name>
</gene>